<dbReference type="RefSeq" id="WP_058514748.1">
    <property type="nucleotide sequence ID" value="NZ_CAAAIH010000019.1"/>
</dbReference>
<keyword evidence="3" id="KW-1185">Reference proteome</keyword>
<dbReference type="Proteomes" id="UP000054703">
    <property type="component" value="Unassembled WGS sequence"/>
</dbReference>
<feature type="transmembrane region" description="Helical" evidence="1">
    <location>
        <begin position="700"/>
        <end position="723"/>
    </location>
</feature>
<evidence type="ECO:0000256" key="1">
    <source>
        <dbReference type="SAM" id="Phobius"/>
    </source>
</evidence>
<accession>A0A0W0YHV2</accession>
<evidence type="ECO:0000313" key="2">
    <source>
        <dbReference type="EMBL" id="KTD56537.1"/>
    </source>
</evidence>
<keyword evidence="1" id="KW-1133">Transmembrane helix</keyword>
<dbReference type="STRING" id="45074.Lsan_2697"/>
<sequence length="771" mass="88671">MPYLVTGNAQQIFHAFGQDWAVAEGKDDIGTIHLDFPRTHFLGTSEDAIKHFDIWNTKASGRYYLQGNMSAGNLHYLLGPNPLMKEEEDPESYKANVVRQHFAYVNDKGEPCGLMMMYRKDNPKQWIMGLVKNGYAEPKDRELIFLSSFDLAPFISVPDQKEPTSSAATPKPTVTVAHVNFLDNPLIEQIGADLPRSLLKNSVNDENGEINLRVQRVELMTRKLRVEQETARLSDPILYSELNLAALFADNRALDLIIHYNFANLFPLSSTLLHDLLKEPSLLRQEIEAIKLTQDENRNKNLLKMVLVFYKHGLLEKNRHLLNDPVFVQTFGSFMGDEAQIKLIPFLKQRKYPDGLIRHILSEPAYFKAIGMLVDLEPALTQDVPQFFKDSKKLEDLKFIHSLSNDDTKRLCLLFWVYKNLSEDGYQQIITATNRYPLLASTLVALEQTKTETIHQLQELVLNPKQHLRESILHHFREELNTFHGVSTNLRELPLPALDAASESLILLKKSKVTDPQSYRLVLDKESRGHALRLLLPQLTKIKNEEHRKLLIEILLVRAKFNVESQDKRLAEIKGPEELKDLAIDYLECFKCITQLHDFMCEKDVIEFVAQKDSEEARRFRQVILCILEQCKVVDARLSGSQSHRNMFLQWEAEQKKYRKALYQIAYEGLTNPNANIRPQLQEVEDKILAIVDPEIESDFYKALIVFANIIITALSFGFANAIKYKTTGNFWFFNQTRSGEELRALDREVFELITPEKNDEVKTCGILSPC</sequence>
<name>A0A0W0YHV2_9GAMM</name>
<proteinExistence type="predicted"/>
<keyword evidence="1" id="KW-0472">Membrane</keyword>
<dbReference type="EMBL" id="LNYU01000081">
    <property type="protein sequence ID" value="KTD56537.1"/>
    <property type="molecule type" value="Genomic_DNA"/>
</dbReference>
<dbReference type="AlphaFoldDB" id="A0A0W0YHV2"/>
<dbReference type="OrthoDB" id="5649212at2"/>
<protein>
    <submittedName>
        <fullName evidence="2">Uncharacterized protein</fullName>
    </submittedName>
</protein>
<organism evidence="2 3">
    <name type="scientific">Legionella santicrucis</name>
    <dbReference type="NCBI Taxonomy" id="45074"/>
    <lineage>
        <taxon>Bacteria</taxon>
        <taxon>Pseudomonadati</taxon>
        <taxon>Pseudomonadota</taxon>
        <taxon>Gammaproteobacteria</taxon>
        <taxon>Legionellales</taxon>
        <taxon>Legionellaceae</taxon>
        <taxon>Legionella</taxon>
    </lineage>
</organism>
<dbReference type="PATRIC" id="fig|45074.5.peg.2904"/>
<comment type="caution">
    <text evidence="2">The sequence shown here is derived from an EMBL/GenBank/DDBJ whole genome shotgun (WGS) entry which is preliminary data.</text>
</comment>
<evidence type="ECO:0000313" key="3">
    <source>
        <dbReference type="Proteomes" id="UP000054703"/>
    </source>
</evidence>
<keyword evidence="1" id="KW-0812">Transmembrane</keyword>
<gene>
    <name evidence="2" type="ORF">Lsan_2697</name>
</gene>
<reference evidence="2 3" key="1">
    <citation type="submission" date="2015-11" db="EMBL/GenBank/DDBJ databases">
        <title>Genomic analysis of 38 Legionella species identifies large and diverse effector repertoires.</title>
        <authorList>
            <person name="Burstein D."/>
            <person name="Amaro F."/>
            <person name="Zusman T."/>
            <person name="Lifshitz Z."/>
            <person name="Cohen O."/>
            <person name="Gilbert J.A."/>
            <person name="Pupko T."/>
            <person name="Shuman H.A."/>
            <person name="Segal G."/>
        </authorList>
    </citation>
    <scope>NUCLEOTIDE SEQUENCE [LARGE SCALE GENOMIC DNA]</scope>
    <source>
        <strain evidence="2 3">SC-63-C7</strain>
    </source>
</reference>